<reference evidence="4" key="2">
    <citation type="submission" date="2012-01" db="EMBL/GenBank/DDBJ databases">
        <authorList>
            <person name="Biehl B.S."/>
            <person name="Ding Y."/>
            <person name="Dugan-Rocha S.P."/>
            <person name="Gibbs R.A."/>
            <person name="Glasner J.D."/>
            <person name="Kovar C."/>
            <person name="Muzny D.M."/>
            <person name="Neeno-Eckwall E.C."/>
            <person name="Perna N.T."/>
            <person name="Qin X."/>
            <person name="von Bodman S.B."/>
            <person name="Weinstock G.M."/>
        </authorList>
    </citation>
    <scope>NUCLEOTIDE SEQUENCE</scope>
    <source>
        <strain evidence="4">DC283</strain>
    </source>
</reference>
<protein>
    <submittedName>
        <fullName evidence="3 4">Baseplate assembly protein</fullName>
    </submittedName>
</protein>
<accession>H3RDN6</accession>
<gene>
    <name evidence="4" type="ORF">CKS_2641</name>
    <name evidence="3" type="ORF">DSJ_12295</name>
</gene>
<dbReference type="EMBL" id="AHIE01000017">
    <property type="protein sequence ID" value="EHU00475.1"/>
    <property type="molecule type" value="Genomic_DNA"/>
</dbReference>
<dbReference type="RefSeq" id="WP_006119504.1">
    <property type="nucleotide sequence ID" value="NZ_AHIE01000017.1"/>
</dbReference>
<evidence type="ECO:0000259" key="2">
    <source>
        <dbReference type="Pfam" id="PF04717"/>
    </source>
</evidence>
<reference evidence="4 5" key="1">
    <citation type="journal article" date="2012" name="Mol. Microbiol.">
        <title>The genetic and structural basis of two distinct terminal side branch residues in stewartan and amylovoran exopolysaccharides and their potential role in host adaptation.</title>
        <authorList>
            <person name="Wang X."/>
            <person name="Yang F."/>
            <person name="von Bodman S.B."/>
        </authorList>
    </citation>
    <scope>NUCLEOTIDE SEQUENCE [LARGE SCALE GENOMIC DNA]</scope>
    <source>
        <strain evidence="4 5">DC283</strain>
    </source>
</reference>
<feature type="compositionally biased region" description="Low complexity" evidence="1">
    <location>
        <begin position="186"/>
        <end position="199"/>
    </location>
</feature>
<sequence>MMHMMNQIAMRSQMAAGGFSGTRQGVVTAYDPVEYAIKVALQPTGEETGWIPLGTPWAGNGWGLAAGPMIDAEVQIDFDSGQIGVQMAGNQFYNNVDRCPGPPSGEFWIVHQSGSLLKFLNTGEILVSSGLKLTYAAPQHHFTDGDVLIDQDLIVTGNIFDQNEAHGSLGDLRVKYNGHKHTGVQSGSSSTNTTDSPTS</sequence>
<dbReference type="OrthoDB" id="1903830at2"/>
<dbReference type="InterPro" id="IPR006531">
    <property type="entry name" value="Gp5/Vgr_OB"/>
</dbReference>
<dbReference type="Pfam" id="PF04717">
    <property type="entry name" value="Phage_base_V"/>
    <property type="match status" value="1"/>
</dbReference>
<keyword evidence="6" id="KW-1185">Reference proteome</keyword>
<dbReference type="AlphaFoldDB" id="H3RDN6"/>
<reference evidence="3 6" key="3">
    <citation type="submission" date="2016-10" db="EMBL/GenBank/DDBJ databases">
        <title>Complete Genome Assembly of Pantoea stewartii subsp. stewartii DC283, a Corn Pathogen.</title>
        <authorList>
            <person name="Duong D.A."/>
            <person name="Stevens A.M."/>
            <person name="Jensen R.V."/>
        </authorList>
    </citation>
    <scope>NUCLEOTIDE SEQUENCE [LARGE SCALE GENOMIC DNA]</scope>
    <source>
        <strain evidence="3 6">DC283</strain>
    </source>
</reference>
<name>H3RDN6_PANSE</name>
<evidence type="ECO:0000313" key="3">
    <source>
        <dbReference type="EMBL" id="ARF50047.1"/>
    </source>
</evidence>
<feature type="region of interest" description="Disordered" evidence="1">
    <location>
        <begin position="180"/>
        <end position="199"/>
    </location>
</feature>
<dbReference type="Gene3D" id="2.40.50.230">
    <property type="entry name" value="Gp5 N-terminal domain"/>
    <property type="match status" value="1"/>
</dbReference>
<dbReference type="STRING" id="660596.DSJ_12295"/>
<dbReference type="KEGG" id="pstw:DSJ_12295"/>
<dbReference type="InterPro" id="IPR044033">
    <property type="entry name" value="GpV-like_apex"/>
</dbReference>
<proteinExistence type="predicted"/>
<evidence type="ECO:0000313" key="4">
    <source>
        <dbReference type="EMBL" id="EHU00475.1"/>
    </source>
</evidence>
<dbReference type="EMBL" id="CP017581">
    <property type="protein sequence ID" value="ARF50047.1"/>
    <property type="molecule type" value="Genomic_DNA"/>
</dbReference>
<dbReference type="Proteomes" id="UP000192380">
    <property type="component" value="Chromosome"/>
</dbReference>
<evidence type="ECO:0000256" key="1">
    <source>
        <dbReference type="SAM" id="MobiDB-lite"/>
    </source>
</evidence>
<organism evidence="4 5">
    <name type="scientific">Pantoea stewartii subsp. stewartii DC283</name>
    <dbReference type="NCBI Taxonomy" id="660596"/>
    <lineage>
        <taxon>Bacteria</taxon>
        <taxon>Pseudomonadati</taxon>
        <taxon>Pseudomonadota</taxon>
        <taxon>Gammaproteobacteria</taxon>
        <taxon>Enterobacterales</taxon>
        <taxon>Erwiniaceae</taxon>
        <taxon>Pantoea</taxon>
    </lineage>
</organism>
<evidence type="ECO:0000313" key="6">
    <source>
        <dbReference type="Proteomes" id="UP000192380"/>
    </source>
</evidence>
<dbReference type="PATRIC" id="fig|660596.6.peg.2159"/>
<evidence type="ECO:0000313" key="5">
    <source>
        <dbReference type="Proteomes" id="UP000005050"/>
    </source>
</evidence>
<dbReference type="Pfam" id="PF18946">
    <property type="entry name" value="Apex"/>
    <property type="match status" value="1"/>
</dbReference>
<dbReference type="Proteomes" id="UP000005050">
    <property type="component" value="Unassembled WGS sequence"/>
</dbReference>
<feature type="domain" description="Gp5/Type VI secretion system Vgr protein OB-fold" evidence="2">
    <location>
        <begin position="23"/>
        <end position="83"/>
    </location>
</feature>
<dbReference type="InterPro" id="IPR037026">
    <property type="entry name" value="Vgr_OB-fold_dom_sf"/>
</dbReference>
<dbReference type="SUPFAM" id="SSF69255">
    <property type="entry name" value="gp5 N-terminal domain-like"/>
    <property type="match status" value="1"/>
</dbReference>